<reference evidence="4 5" key="1">
    <citation type="submission" date="2024-05" db="EMBL/GenBank/DDBJ databases">
        <title>De novo assembly of an allotetraploid wild potato.</title>
        <authorList>
            <person name="Hosaka A.J."/>
        </authorList>
    </citation>
    <scope>NUCLEOTIDE SEQUENCE [LARGE SCALE GENOMIC DNA]</scope>
    <source>
        <tissue evidence="4">Young leaves</tissue>
    </source>
</reference>
<organism evidence="4 5">
    <name type="scientific">Solanum stoloniferum</name>
    <dbReference type="NCBI Taxonomy" id="62892"/>
    <lineage>
        <taxon>Eukaryota</taxon>
        <taxon>Viridiplantae</taxon>
        <taxon>Streptophyta</taxon>
        <taxon>Embryophyta</taxon>
        <taxon>Tracheophyta</taxon>
        <taxon>Spermatophyta</taxon>
        <taxon>Magnoliopsida</taxon>
        <taxon>eudicotyledons</taxon>
        <taxon>Gunneridae</taxon>
        <taxon>Pentapetalae</taxon>
        <taxon>asterids</taxon>
        <taxon>lamiids</taxon>
        <taxon>Solanales</taxon>
        <taxon>Solanaceae</taxon>
        <taxon>Solanoideae</taxon>
        <taxon>Solaneae</taxon>
        <taxon>Solanum</taxon>
    </lineage>
</organism>
<evidence type="ECO:0000259" key="3">
    <source>
        <dbReference type="PROSITE" id="PS50158"/>
    </source>
</evidence>
<dbReference type="Gene3D" id="4.10.60.10">
    <property type="entry name" value="Zinc finger, CCHC-type"/>
    <property type="match status" value="1"/>
</dbReference>
<dbReference type="Pfam" id="PF00098">
    <property type="entry name" value="zf-CCHC"/>
    <property type="match status" value="1"/>
</dbReference>
<name>A0ABD2UQL3_9SOLN</name>
<proteinExistence type="predicted"/>
<gene>
    <name evidence="4" type="ORF">AABB24_007480</name>
</gene>
<feature type="compositionally biased region" description="Basic and acidic residues" evidence="2">
    <location>
        <begin position="19"/>
        <end position="36"/>
    </location>
</feature>
<accession>A0ABD2UQL3</accession>
<protein>
    <recommendedName>
        <fullName evidence="3">CCHC-type domain-containing protein</fullName>
    </recommendedName>
</protein>
<dbReference type="InterPro" id="IPR036875">
    <property type="entry name" value="Znf_CCHC_sf"/>
</dbReference>
<feature type="compositionally biased region" description="Gly residues" evidence="2">
    <location>
        <begin position="1"/>
        <end position="10"/>
    </location>
</feature>
<dbReference type="Pfam" id="PF22909">
    <property type="entry name" value="Caulimovir_coat_dom"/>
    <property type="match status" value="1"/>
</dbReference>
<keyword evidence="1" id="KW-0863">Zinc-finger</keyword>
<dbReference type="GO" id="GO:0008270">
    <property type="term" value="F:zinc ion binding"/>
    <property type="evidence" value="ECO:0007669"/>
    <property type="project" value="UniProtKB-KW"/>
</dbReference>
<dbReference type="Proteomes" id="UP001627284">
    <property type="component" value="Unassembled WGS sequence"/>
</dbReference>
<dbReference type="SMART" id="SM00343">
    <property type="entry name" value="ZnF_C2HC"/>
    <property type="match status" value="1"/>
</dbReference>
<comment type="caution">
    <text evidence="4">The sequence shown here is derived from an EMBL/GenBank/DDBJ whole genome shotgun (WGS) entry which is preliminary data.</text>
</comment>
<dbReference type="InterPro" id="IPR001878">
    <property type="entry name" value="Znf_CCHC"/>
</dbReference>
<dbReference type="EMBL" id="JBJKTR010000004">
    <property type="protein sequence ID" value="KAL3370456.1"/>
    <property type="molecule type" value="Genomic_DNA"/>
</dbReference>
<dbReference type="PROSITE" id="PS50158">
    <property type="entry name" value="ZF_CCHC"/>
    <property type="match status" value="1"/>
</dbReference>
<sequence>MNKGETGGFQGKFEASTSMKEEWQEPEKGDKNFANKAKKNNDFTKHYHNSDKSKFMPNRLPTRDIGAQFLDLECKRDPKDSLDLWSQNMLLYFLLGKGNYTDEEKYIIMVNTFIGKVNDWFSGLTEDAEKIIKNDTLEGLKNYVQEGIANLKQYIANEFFGGQGNIKENKEVIRTIAKEQLEKLQICKMSYIQECTYEFEEYYYKVFDSGKEMIPYLEKYYKKLPGFWAKYFREEYEKENKKGDTLGQRISFLKNRLGQLCMSHNIQRKAKRINTQIYCNDTKASTQWGCDDRPYKKRKQFKKGLKKRKNFSKQKYIPRKKYYRKKREFSKKPLDKYKCYNCGEEGHKSYECNKRRVKISKIDRIEIDSDLESIKSIESNDFFDEIYEEYSTSSEESD</sequence>
<keyword evidence="1" id="KW-0862">Zinc</keyword>
<evidence type="ECO:0000313" key="4">
    <source>
        <dbReference type="EMBL" id="KAL3370456.1"/>
    </source>
</evidence>
<dbReference type="AlphaFoldDB" id="A0ABD2UQL3"/>
<keyword evidence="1" id="KW-0479">Metal-binding</keyword>
<evidence type="ECO:0000256" key="2">
    <source>
        <dbReference type="SAM" id="MobiDB-lite"/>
    </source>
</evidence>
<evidence type="ECO:0000256" key="1">
    <source>
        <dbReference type="PROSITE-ProRule" id="PRU00047"/>
    </source>
</evidence>
<keyword evidence="5" id="KW-1185">Reference proteome</keyword>
<feature type="domain" description="CCHC-type" evidence="3">
    <location>
        <begin position="338"/>
        <end position="352"/>
    </location>
</feature>
<evidence type="ECO:0000313" key="5">
    <source>
        <dbReference type="Proteomes" id="UP001627284"/>
    </source>
</evidence>
<feature type="region of interest" description="Disordered" evidence="2">
    <location>
        <begin position="1"/>
        <end position="36"/>
    </location>
</feature>
<dbReference type="SUPFAM" id="SSF57756">
    <property type="entry name" value="Retrovirus zinc finger-like domains"/>
    <property type="match status" value="1"/>
</dbReference>